<evidence type="ECO:0000259" key="17">
    <source>
        <dbReference type="Pfam" id="PF03443"/>
    </source>
</evidence>
<comment type="catalytic activity">
    <reaction evidence="14">
        <text>[(1-&gt;4)-beta-D-glucosyl]n+m + reduced acceptor + O2 = 4-dehydro-beta-D-glucosyl-[(1-&gt;4)-beta-D-glucosyl]n-1 + [(1-&gt;4)-beta-D-glucosyl]m + acceptor + H2O.</text>
        <dbReference type="EC" id="1.14.99.56"/>
    </reaction>
</comment>
<keyword evidence="11" id="KW-0119">Carbohydrate metabolism</keyword>
<dbReference type="GO" id="GO:0005576">
    <property type="term" value="C:extracellular region"/>
    <property type="evidence" value="ECO:0007669"/>
    <property type="project" value="UniProtKB-SubCell"/>
</dbReference>
<dbReference type="GO" id="GO:0046872">
    <property type="term" value="F:metal ion binding"/>
    <property type="evidence" value="ECO:0007669"/>
    <property type="project" value="UniProtKB-KW"/>
</dbReference>
<evidence type="ECO:0000256" key="5">
    <source>
        <dbReference type="ARBA" id="ARBA00022729"/>
    </source>
</evidence>
<keyword evidence="4" id="KW-0479">Metal-binding</keyword>
<protein>
    <recommendedName>
        <fullName evidence="15">lytic cellulose monooxygenase (C4-dehydrogenating)</fullName>
        <ecNumber evidence="15">1.14.99.56</ecNumber>
    </recommendedName>
</protein>
<keyword evidence="6" id="KW-0136">Cellulose degradation</keyword>
<keyword evidence="18" id="KW-0378">Hydrolase</keyword>
<reference evidence="18" key="1">
    <citation type="journal article" date="2021" name="Nat. Commun.">
        <title>Genetic determinants of endophytism in the Arabidopsis root mycobiome.</title>
        <authorList>
            <person name="Mesny F."/>
            <person name="Miyauchi S."/>
            <person name="Thiergart T."/>
            <person name="Pickel B."/>
            <person name="Atanasova L."/>
            <person name="Karlsson M."/>
            <person name="Huettel B."/>
            <person name="Barry K.W."/>
            <person name="Haridas S."/>
            <person name="Chen C."/>
            <person name="Bauer D."/>
            <person name="Andreopoulos W."/>
            <person name="Pangilinan J."/>
            <person name="LaButti K."/>
            <person name="Riley R."/>
            <person name="Lipzen A."/>
            <person name="Clum A."/>
            <person name="Drula E."/>
            <person name="Henrissat B."/>
            <person name="Kohler A."/>
            <person name="Grigoriev I.V."/>
            <person name="Martin F.M."/>
            <person name="Hacquard S."/>
        </authorList>
    </citation>
    <scope>NUCLEOTIDE SEQUENCE</scope>
    <source>
        <strain evidence="18">MPI-SDFR-AT-0120</strain>
    </source>
</reference>
<evidence type="ECO:0000256" key="13">
    <source>
        <dbReference type="ARBA" id="ARBA00044502"/>
    </source>
</evidence>
<dbReference type="GO" id="GO:0030245">
    <property type="term" value="P:cellulose catabolic process"/>
    <property type="evidence" value="ECO:0007669"/>
    <property type="project" value="UniProtKB-KW"/>
</dbReference>
<evidence type="ECO:0000313" key="18">
    <source>
        <dbReference type="EMBL" id="KAH7093407.1"/>
    </source>
</evidence>
<dbReference type="CDD" id="cd21175">
    <property type="entry name" value="LPMO_AA9"/>
    <property type="match status" value="1"/>
</dbReference>
<keyword evidence="8" id="KW-0186">Copper</keyword>
<keyword evidence="19" id="KW-1185">Reference proteome</keyword>
<dbReference type="GO" id="GO:0016787">
    <property type="term" value="F:hydrolase activity"/>
    <property type="evidence" value="ECO:0007669"/>
    <property type="project" value="UniProtKB-KW"/>
</dbReference>
<comment type="subcellular location">
    <subcellularLocation>
        <location evidence="2">Secreted</location>
    </subcellularLocation>
</comment>
<evidence type="ECO:0000256" key="8">
    <source>
        <dbReference type="ARBA" id="ARBA00023008"/>
    </source>
</evidence>
<evidence type="ECO:0000256" key="11">
    <source>
        <dbReference type="ARBA" id="ARBA00023277"/>
    </source>
</evidence>
<evidence type="ECO:0000256" key="15">
    <source>
        <dbReference type="ARBA" id="ARBA00047174"/>
    </source>
</evidence>
<dbReference type="Pfam" id="PF03443">
    <property type="entry name" value="AA9"/>
    <property type="match status" value="1"/>
</dbReference>
<dbReference type="PANTHER" id="PTHR33353">
    <property type="entry name" value="PUTATIVE (AFU_ORTHOLOGUE AFUA_1G12560)-RELATED"/>
    <property type="match status" value="1"/>
</dbReference>
<evidence type="ECO:0000256" key="1">
    <source>
        <dbReference type="ARBA" id="ARBA00001973"/>
    </source>
</evidence>
<evidence type="ECO:0000256" key="12">
    <source>
        <dbReference type="ARBA" id="ARBA00023326"/>
    </source>
</evidence>
<name>A0A8K0W336_9PLEO</name>
<dbReference type="EMBL" id="JAGMVJ010000002">
    <property type="protein sequence ID" value="KAH7093407.1"/>
    <property type="molecule type" value="Genomic_DNA"/>
</dbReference>
<evidence type="ECO:0000256" key="4">
    <source>
        <dbReference type="ARBA" id="ARBA00022723"/>
    </source>
</evidence>
<gene>
    <name evidence="18" type="ORF">FB567DRAFT_566867</name>
</gene>
<dbReference type="InterPro" id="IPR049892">
    <property type="entry name" value="AA9"/>
</dbReference>
<keyword evidence="7" id="KW-0560">Oxidoreductase</keyword>
<evidence type="ECO:0000256" key="14">
    <source>
        <dbReference type="ARBA" id="ARBA00045077"/>
    </source>
</evidence>
<evidence type="ECO:0000256" key="7">
    <source>
        <dbReference type="ARBA" id="ARBA00023002"/>
    </source>
</evidence>
<dbReference type="InterPro" id="IPR005103">
    <property type="entry name" value="AA9_LPMO"/>
</dbReference>
<proteinExistence type="inferred from homology"/>
<evidence type="ECO:0000256" key="16">
    <source>
        <dbReference type="SAM" id="SignalP"/>
    </source>
</evidence>
<keyword evidence="5 16" id="KW-0732">Signal</keyword>
<comment type="caution">
    <text evidence="18">The sequence shown here is derived from an EMBL/GenBank/DDBJ whole genome shotgun (WGS) entry which is preliminary data.</text>
</comment>
<keyword evidence="3" id="KW-0964">Secreted</keyword>
<dbReference type="AlphaFoldDB" id="A0A8K0W336"/>
<keyword evidence="12" id="KW-0624">Polysaccharide degradation</keyword>
<feature type="chain" id="PRO_5035456430" description="lytic cellulose monooxygenase (C4-dehydrogenating)" evidence="16">
    <location>
        <begin position="20"/>
        <end position="230"/>
    </location>
</feature>
<comment type="similarity">
    <text evidence="13">Belongs to the polysaccharide monooxygenase AA9 family.</text>
</comment>
<dbReference type="GO" id="GO:0004497">
    <property type="term" value="F:monooxygenase activity"/>
    <property type="evidence" value="ECO:0007669"/>
    <property type="project" value="UniProtKB-KW"/>
</dbReference>
<evidence type="ECO:0000256" key="9">
    <source>
        <dbReference type="ARBA" id="ARBA00023033"/>
    </source>
</evidence>
<organism evidence="18 19">
    <name type="scientific">Paraphoma chrysanthemicola</name>
    <dbReference type="NCBI Taxonomy" id="798071"/>
    <lineage>
        <taxon>Eukaryota</taxon>
        <taxon>Fungi</taxon>
        <taxon>Dikarya</taxon>
        <taxon>Ascomycota</taxon>
        <taxon>Pezizomycotina</taxon>
        <taxon>Dothideomycetes</taxon>
        <taxon>Pleosporomycetidae</taxon>
        <taxon>Pleosporales</taxon>
        <taxon>Pleosporineae</taxon>
        <taxon>Phaeosphaeriaceae</taxon>
        <taxon>Paraphoma</taxon>
    </lineage>
</organism>
<dbReference type="Proteomes" id="UP000813461">
    <property type="component" value="Unassembled WGS sequence"/>
</dbReference>
<comment type="cofactor">
    <cofactor evidence="1">
        <name>Cu(2+)</name>
        <dbReference type="ChEBI" id="CHEBI:29036"/>
    </cofactor>
</comment>
<keyword evidence="10" id="KW-1015">Disulfide bond</keyword>
<sequence>MHLSSVALGLGLAASVAQGHYVYPGLTSGSVRTPAWTHVRRTVDMYNMAPVQDVTTTAIRCNVDPAFSTKEILTVQAGTEVGFWMQSGISHTGPLFFYLAKVPAGQTAATWDGSGSVWFKIYEEKANTGGSVSWPNAGTSNPKVTLPKSLPNGDYLLRVEHIAMHGAYTLNGAQHYLACGQITVTGGGSGTPGPLVSFPGAYKPTDPGILYNMYASDKTYINPGPKIWLG</sequence>
<feature type="domain" description="Auxiliary Activity family 9 catalytic" evidence="17">
    <location>
        <begin position="22"/>
        <end position="218"/>
    </location>
</feature>
<evidence type="ECO:0000313" key="19">
    <source>
        <dbReference type="Proteomes" id="UP000813461"/>
    </source>
</evidence>
<accession>A0A8K0W336</accession>
<evidence type="ECO:0000256" key="2">
    <source>
        <dbReference type="ARBA" id="ARBA00004613"/>
    </source>
</evidence>
<dbReference type="PANTHER" id="PTHR33353:SF10">
    <property type="entry name" value="ENDO-BETA-1,4-GLUCANASE D"/>
    <property type="match status" value="1"/>
</dbReference>
<dbReference type="OrthoDB" id="5271017at2759"/>
<feature type="signal peptide" evidence="16">
    <location>
        <begin position="1"/>
        <end position="19"/>
    </location>
</feature>
<dbReference type="Gene3D" id="2.70.50.70">
    <property type="match status" value="1"/>
</dbReference>
<evidence type="ECO:0000256" key="6">
    <source>
        <dbReference type="ARBA" id="ARBA00023001"/>
    </source>
</evidence>
<evidence type="ECO:0000256" key="10">
    <source>
        <dbReference type="ARBA" id="ARBA00023157"/>
    </source>
</evidence>
<evidence type="ECO:0000256" key="3">
    <source>
        <dbReference type="ARBA" id="ARBA00022525"/>
    </source>
</evidence>
<keyword evidence="9" id="KW-0503">Monooxygenase</keyword>
<dbReference type="EC" id="1.14.99.56" evidence="15"/>